<dbReference type="AlphaFoldDB" id="A0A1V4IF64"/>
<dbReference type="InterPro" id="IPR013022">
    <property type="entry name" value="Xyl_isomerase-like_TIM-brl"/>
</dbReference>
<name>A0A1V4IF64_9CLOT</name>
<dbReference type="InterPro" id="IPR036237">
    <property type="entry name" value="Xyl_isomerase-like_sf"/>
</dbReference>
<dbReference type="SUPFAM" id="SSF51658">
    <property type="entry name" value="Xylose isomerase-like"/>
    <property type="match status" value="1"/>
</dbReference>
<sequence length="266" mass="31069">MDIYISTNMYVPMELENIFSLMEKLKDCDVGIELFVEWQDENFIKVIEKNMNKFKLYKSSLHGPYYSTEHSKKIGTKEYELSKKYFIKTLELSKKLNSKHIVYHHNNCKVTPGNRKDMLKHSTDNLIELTELAHKYGTDVVVENTGTVFNNNLLFNETQFIEMAKSIENNILIDIGHAFINRWDMHSVIKNLNNKITAYHLHNNYGTVDSHNRIKDGSLDIDKFFDLYEKYTPAADLIVEYGKNCNKDEEGIVEDIKNILELPSQL</sequence>
<dbReference type="OrthoDB" id="9801960at2"/>
<evidence type="ECO:0000259" key="1">
    <source>
        <dbReference type="Pfam" id="PF01261"/>
    </source>
</evidence>
<dbReference type="Gene3D" id="3.20.20.150">
    <property type="entry name" value="Divalent-metal-dependent TIM barrel enzymes"/>
    <property type="match status" value="1"/>
</dbReference>
<dbReference type="Proteomes" id="UP000190080">
    <property type="component" value="Unassembled WGS sequence"/>
</dbReference>
<evidence type="ECO:0000313" key="3">
    <source>
        <dbReference type="Proteomes" id="UP000190080"/>
    </source>
</evidence>
<gene>
    <name evidence="2" type="ORF">CLORY_35390</name>
</gene>
<reference evidence="2 3" key="1">
    <citation type="submission" date="2017-03" db="EMBL/GenBank/DDBJ databases">
        <title>Genome sequence of Clostridium oryzae DSM 28571.</title>
        <authorList>
            <person name="Poehlein A."/>
            <person name="Daniel R."/>
        </authorList>
    </citation>
    <scope>NUCLEOTIDE SEQUENCE [LARGE SCALE GENOMIC DNA]</scope>
    <source>
        <strain evidence="2 3">DSM 28571</strain>
    </source>
</reference>
<keyword evidence="3" id="KW-1185">Reference proteome</keyword>
<dbReference type="STRING" id="1450648.CLORY_35390"/>
<proteinExistence type="predicted"/>
<organism evidence="2 3">
    <name type="scientific">Clostridium oryzae</name>
    <dbReference type="NCBI Taxonomy" id="1450648"/>
    <lineage>
        <taxon>Bacteria</taxon>
        <taxon>Bacillati</taxon>
        <taxon>Bacillota</taxon>
        <taxon>Clostridia</taxon>
        <taxon>Eubacteriales</taxon>
        <taxon>Clostridiaceae</taxon>
        <taxon>Clostridium</taxon>
    </lineage>
</organism>
<protein>
    <submittedName>
        <fullName evidence="2">Fructoselysine 3-epimerase</fullName>
    </submittedName>
</protein>
<accession>A0A1V4IF64</accession>
<dbReference type="Pfam" id="PF01261">
    <property type="entry name" value="AP_endonuc_2"/>
    <property type="match status" value="1"/>
</dbReference>
<evidence type="ECO:0000313" key="2">
    <source>
        <dbReference type="EMBL" id="OPJ58559.1"/>
    </source>
</evidence>
<dbReference type="RefSeq" id="WP_079426939.1">
    <property type="nucleotide sequence ID" value="NZ_MZGV01000054.1"/>
</dbReference>
<dbReference type="EMBL" id="MZGV01000054">
    <property type="protein sequence ID" value="OPJ58559.1"/>
    <property type="molecule type" value="Genomic_DNA"/>
</dbReference>
<comment type="caution">
    <text evidence="2">The sequence shown here is derived from an EMBL/GenBank/DDBJ whole genome shotgun (WGS) entry which is preliminary data.</text>
</comment>
<feature type="domain" description="Xylose isomerase-like TIM barrel" evidence="1">
    <location>
        <begin position="32"/>
        <end position="258"/>
    </location>
</feature>